<evidence type="ECO:0000313" key="2">
    <source>
        <dbReference type="EMBL" id="QOI90590.1"/>
    </source>
</evidence>
<feature type="transmembrane region" description="Helical" evidence="1">
    <location>
        <begin position="220"/>
        <end position="242"/>
    </location>
</feature>
<protein>
    <submittedName>
        <fullName evidence="2">Uncharacterized protein</fullName>
    </submittedName>
</protein>
<keyword evidence="1" id="KW-0812">Transmembrane</keyword>
<accession>A0A7L9AZ51</accession>
<keyword evidence="1" id="KW-1133">Transmembrane helix</keyword>
<organismHost>
    <name type="scientific">Pyramimonas plurioculata</name>
    <dbReference type="NCBI Taxonomy" id="36893"/>
</organismHost>
<organism evidence="2">
    <name type="scientific">Pyramimonas orientalis virus</name>
    <name type="common">PoV01</name>
    <dbReference type="NCBI Taxonomy" id="455367"/>
    <lineage>
        <taxon>Viruses</taxon>
        <taxon>Varidnaviria</taxon>
        <taxon>Bamfordvirae</taxon>
        <taxon>Nucleocytoviricota</taxon>
        <taxon>Megaviricetes</taxon>
        <taxon>Imitervirales</taxon>
        <taxon>Allomimiviridae</taxon>
        <taxon>Heliosvirus</taxon>
        <taxon>Heliosvirus raunefjordenense</taxon>
    </lineage>
</organism>
<feature type="transmembrane region" description="Helical" evidence="1">
    <location>
        <begin position="6"/>
        <end position="25"/>
    </location>
</feature>
<feature type="transmembrane region" description="Helical" evidence="1">
    <location>
        <begin position="110"/>
        <end position="132"/>
    </location>
</feature>
<reference evidence="2" key="1">
    <citation type="submission" date="2020-06" db="EMBL/GenBank/DDBJ databases">
        <title>Lateral gene transfer of anion-conducting channel rhodopsins between green algae and giant viruses.</title>
        <authorList>
            <person name="Rozenberg A."/>
            <person name="Oppermann J."/>
            <person name="Wietek J."/>
            <person name="Fernandez Lahore R.G."/>
            <person name="Sandaa R.-A."/>
            <person name="Bratbak G."/>
            <person name="Hegemann P."/>
            <person name="Beja O."/>
        </authorList>
    </citation>
    <scope>NUCLEOTIDE SEQUENCE</scope>
    <source>
        <strain evidence="2">01B</strain>
    </source>
</reference>
<proteinExistence type="predicted"/>
<evidence type="ECO:0000256" key="1">
    <source>
        <dbReference type="SAM" id="Phobius"/>
    </source>
</evidence>
<keyword evidence="1" id="KW-0472">Membrane</keyword>
<name>A0A7L9AZ51_POV01</name>
<sequence length="248" mass="28333">MCWNKEVSIAFSIVELCGIIYLYGLCRGSGSPTIHMFPMLISILLIEVSEAFLWPYVTASYDATIDSTCPMINSLVTRFIYVTLCFQPIFVNMAAYYIHNNLYDRRMFSVPLKLSLIVGGGLVLSMLCGELLEIDLRSFIDTGDKGFHNTVSCSYIGNHSHMHWTWKNSAHFLLPNGFTYIIMFIPPLFSKPYWVVAFPVAFYLCVLATLFVAFDFSFEAGSVWCWTAMGLHIYYIGCEYMISIYQQQ</sequence>
<feature type="transmembrane region" description="Helical" evidence="1">
    <location>
        <begin position="79"/>
        <end position="98"/>
    </location>
</feature>
<feature type="transmembrane region" description="Helical" evidence="1">
    <location>
        <begin position="193"/>
        <end position="214"/>
    </location>
</feature>
<feature type="transmembrane region" description="Helical" evidence="1">
    <location>
        <begin position="169"/>
        <end position="186"/>
    </location>
</feature>
<dbReference type="EMBL" id="MT663541">
    <property type="protein sequence ID" value="QOI90590.1"/>
    <property type="molecule type" value="Genomic_DNA"/>
</dbReference>
<feature type="transmembrane region" description="Helical" evidence="1">
    <location>
        <begin position="37"/>
        <end position="59"/>
    </location>
</feature>
<gene>
    <name evidence="2" type="ORF">HWQ62_00459</name>
</gene>